<name>A0A0N7BVH5_CLOPF</name>
<feature type="chain" id="PRO_5006011348" evidence="1">
    <location>
        <begin position="28"/>
        <end position="149"/>
    </location>
</feature>
<feature type="signal peptide" evidence="1">
    <location>
        <begin position="1"/>
        <end position="27"/>
    </location>
</feature>
<keyword evidence="1" id="KW-0732">Signal</keyword>
<sequence>MKISTKVLSGILLASVSIGSFTNIAYAASYLNENGKAYVVDWDNYDYSDGLEGSFVLQDEYGNKPVFSQNNQGEWISPVLTVKGSTISGFEFKYLNFKFNFNDVKVFDYETKEEITNGFLKADQRIYIITKEDPFNLRLSISPIIIAEN</sequence>
<dbReference type="RefSeq" id="WP_075809495.1">
    <property type="nucleotide sequence ID" value="NZ_CP134231.1"/>
</dbReference>
<keyword evidence="2" id="KW-0614">Plasmid</keyword>
<evidence type="ECO:0000313" key="2">
    <source>
        <dbReference type="EMBL" id="AKF16683.1"/>
    </source>
</evidence>
<accession>A0A0N7BVH5</accession>
<reference evidence="2" key="1">
    <citation type="journal article" date="2015" name="PLoS ONE">
        <title>A Novel Pore-Forming Toxin in Type A Clostridium perfringens Is Associated with Both Fatal Canine Hemorrhagic Gastroenteritis and Fatal Foal Necrotizing Enterocolitis.</title>
        <authorList>
            <person name="Gohari I.M."/>
            <person name="Parreira V.R."/>
            <person name="Nowell V.J."/>
            <person name="Nicholson V.M."/>
            <person name="Oliphant K."/>
            <person name="Prescott J.F."/>
        </authorList>
    </citation>
    <scope>NUCLEOTIDE SEQUENCE</scope>
    <source>
        <strain evidence="2">JP718</strain>
        <plasmid evidence="2">pCP718cpe</plasmid>
    </source>
</reference>
<proteinExistence type="predicted"/>
<organism evidence="2">
    <name type="scientific">Clostridium perfringens</name>
    <dbReference type="NCBI Taxonomy" id="1502"/>
    <lineage>
        <taxon>Bacteria</taxon>
        <taxon>Bacillati</taxon>
        <taxon>Bacillota</taxon>
        <taxon>Clostridia</taxon>
        <taxon>Eubacteriales</taxon>
        <taxon>Clostridiaceae</taxon>
        <taxon>Clostridium</taxon>
    </lineage>
</organism>
<geneLocation type="plasmid" evidence="2">
    <name>pCP718cpe</name>
</geneLocation>
<protein>
    <submittedName>
        <fullName evidence="2">Uncharacterized protein</fullName>
    </submittedName>
</protein>
<dbReference type="AlphaFoldDB" id="A0A0N7BVH5"/>
<dbReference type="EMBL" id="KP739976">
    <property type="protein sequence ID" value="AKF16683.1"/>
    <property type="molecule type" value="Genomic_DNA"/>
</dbReference>
<evidence type="ECO:0000256" key="1">
    <source>
        <dbReference type="SAM" id="SignalP"/>
    </source>
</evidence>